<gene>
    <name evidence="1" type="ORF">RRG08_007894</name>
</gene>
<accession>A0AAE0XW78</accession>
<proteinExistence type="predicted"/>
<dbReference type="Proteomes" id="UP001283361">
    <property type="component" value="Unassembled WGS sequence"/>
</dbReference>
<organism evidence="1 2">
    <name type="scientific">Elysia crispata</name>
    <name type="common">lettuce slug</name>
    <dbReference type="NCBI Taxonomy" id="231223"/>
    <lineage>
        <taxon>Eukaryota</taxon>
        <taxon>Metazoa</taxon>
        <taxon>Spiralia</taxon>
        <taxon>Lophotrochozoa</taxon>
        <taxon>Mollusca</taxon>
        <taxon>Gastropoda</taxon>
        <taxon>Heterobranchia</taxon>
        <taxon>Euthyneura</taxon>
        <taxon>Panpulmonata</taxon>
        <taxon>Sacoglossa</taxon>
        <taxon>Placobranchoidea</taxon>
        <taxon>Plakobranchidae</taxon>
        <taxon>Elysia</taxon>
    </lineage>
</organism>
<comment type="caution">
    <text evidence="1">The sequence shown here is derived from an EMBL/GenBank/DDBJ whole genome shotgun (WGS) entry which is preliminary data.</text>
</comment>
<dbReference type="EMBL" id="JAWDGP010007407">
    <property type="protein sequence ID" value="KAK3720273.1"/>
    <property type="molecule type" value="Genomic_DNA"/>
</dbReference>
<reference evidence="1" key="1">
    <citation type="journal article" date="2023" name="G3 (Bethesda)">
        <title>A reference genome for the long-term kleptoplast-retaining sea slug Elysia crispata morphotype clarki.</title>
        <authorList>
            <person name="Eastman K.E."/>
            <person name="Pendleton A.L."/>
            <person name="Shaikh M.A."/>
            <person name="Suttiyut T."/>
            <person name="Ogas R."/>
            <person name="Tomko P."/>
            <person name="Gavelis G."/>
            <person name="Widhalm J.R."/>
            <person name="Wisecaver J.H."/>
        </authorList>
    </citation>
    <scope>NUCLEOTIDE SEQUENCE</scope>
    <source>
        <strain evidence="1">ECLA1</strain>
    </source>
</reference>
<evidence type="ECO:0000313" key="2">
    <source>
        <dbReference type="Proteomes" id="UP001283361"/>
    </source>
</evidence>
<dbReference type="AlphaFoldDB" id="A0AAE0XW78"/>
<keyword evidence="2" id="KW-1185">Reference proteome</keyword>
<name>A0AAE0XW78_9GAST</name>
<evidence type="ECO:0000313" key="1">
    <source>
        <dbReference type="EMBL" id="KAK3720273.1"/>
    </source>
</evidence>
<protein>
    <submittedName>
        <fullName evidence="1">Uncharacterized protein</fullName>
    </submittedName>
</protein>
<sequence length="104" mass="11715">MRAENVLGVKEKGHLTAKIPSFPSEEITSLSRLAAQYSWSRWTIKQNHLTALVPEDFWVRLVSSLASSIYKLGLCKKPAQSQACLKCLSGRTRQLLRGCKLRLD</sequence>